<dbReference type="AlphaFoldDB" id="A0A094YTP6"/>
<proteinExistence type="predicted"/>
<reference evidence="2 3" key="1">
    <citation type="submission" date="2014-06" db="EMBL/GenBank/DDBJ databases">
        <title>Functional and comparative genomic analyses of the Drosophila gut microbiota identify candidate symbiosis factors.</title>
        <authorList>
            <person name="Newell P.D."/>
            <person name="Chaston J.M."/>
            <person name="Douglas A.E."/>
        </authorList>
    </citation>
    <scope>NUCLEOTIDE SEQUENCE [LARGE SCALE GENOMIC DNA]</scope>
    <source>
        <strain evidence="2 3">DmCS_006</strain>
    </source>
</reference>
<name>A0A094YTP6_9PROT</name>
<sequence length="38" mass="3978">MAKGFVRLFRACNPAPQDAMPGLLSPLTSHGPINSQPG</sequence>
<evidence type="ECO:0000313" key="2">
    <source>
        <dbReference type="EMBL" id="KGB25385.1"/>
    </source>
</evidence>
<accession>A0A094YTP6</accession>
<comment type="caution">
    <text evidence="2">The sequence shown here is derived from an EMBL/GenBank/DDBJ whole genome shotgun (WGS) entry which is preliminary data.</text>
</comment>
<organism evidence="2 3">
    <name type="scientific">Acetobacter tropicalis</name>
    <dbReference type="NCBI Taxonomy" id="104102"/>
    <lineage>
        <taxon>Bacteria</taxon>
        <taxon>Pseudomonadati</taxon>
        <taxon>Pseudomonadota</taxon>
        <taxon>Alphaproteobacteria</taxon>
        <taxon>Acetobacterales</taxon>
        <taxon>Acetobacteraceae</taxon>
        <taxon>Acetobacter</taxon>
    </lineage>
</organism>
<feature type="region of interest" description="Disordered" evidence="1">
    <location>
        <begin position="17"/>
        <end position="38"/>
    </location>
</feature>
<dbReference type="EMBL" id="JOKM01000018">
    <property type="protein sequence ID" value="KGB25385.1"/>
    <property type="molecule type" value="Genomic_DNA"/>
</dbReference>
<keyword evidence="3" id="KW-1185">Reference proteome</keyword>
<dbReference type="PATRIC" id="fig|104102.7.peg.578"/>
<evidence type="ECO:0000256" key="1">
    <source>
        <dbReference type="SAM" id="MobiDB-lite"/>
    </source>
</evidence>
<dbReference type="Proteomes" id="UP000029448">
    <property type="component" value="Unassembled WGS sequence"/>
</dbReference>
<gene>
    <name evidence="2" type="ORF">AtDm6_0580</name>
</gene>
<protein>
    <submittedName>
        <fullName evidence="2">Uncharacterized protein</fullName>
    </submittedName>
</protein>
<evidence type="ECO:0000313" key="3">
    <source>
        <dbReference type="Proteomes" id="UP000029448"/>
    </source>
</evidence>
<feature type="compositionally biased region" description="Polar residues" evidence="1">
    <location>
        <begin position="26"/>
        <end position="38"/>
    </location>
</feature>